<accession>A0ACC1IVV3</accession>
<reference evidence="1" key="1">
    <citation type="submission" date="2022-07" db="EMBL/GenBank/DDBJ databases">
        <title>Phylogenomic reconstructions and comparative analyses of Kickxellomycotina fungi.</title>
        <authorList>
            <person name="Reynolds N.K."/>
            <person name="Stajich J.E."/>
            <person name="Barry K."/>
            <person name="Grigoriev I.V."/>
            <person name="Crous P."/>
            <person name="Smith M.E."/>
        </authorList>
    </citation>
    <scope>NUCLEOTIDE SEQUENCE</scope>
    <source>
        <strain evidence="1">Benny 63K</strain>
    </source>
</reference>
<gene>
    <name evidence="1" type="ORF">LPJ66_000633</name>
</gene>
<evidence type="ECO:0000313" key="2">
    <source>
        <dbReference type="Proteomes" id="UP001150581"/>
    </source>
</evidence>
<protein>
    <submittedName>
        <fullName evidence="1">Uncharacterized protein</fullName>
    </submittedName>
</protein>
<comment type="caution">
    <text evidence="1">The sequence shown here is derived from an EMBL/GenBank/DDBJ whole genome shotgun (WGS) entry which is preliminary data.</text>
</comment>
<dbReference type="Proteomes" id="UP001150581">
    <property type="component" value="Unassembled WGS sequence"/>
</dbReference>
<name>A0ACC1IVV3_9FUNG</name>
<keyword evidence="2" id="KW-1185">Reference proteome</keyword>
<organism evidence="1 2">
    <name type="scientific">Kickxella alabastrina</name>
    <dbReference type="NCBI Taxonomy" id="61397"/>
    <lineage>
        <taxon>Eukaryota</taxon>
        <taxon>Fungi</taxon>
        <taxon>Fungi incertae sedis</taxon>
        <taxon>Zoopagomycota</taxon>
        <taxon>Kickxellomycotina</taxon>
        <taxon>Kickxellomycetes</taxon>
        <taxon>Kickxellales</taxon>
        <taxon>Kickxellaceae</taxon>
        <taxon>Kickxella</taxon>
    </lineage>
</organism>
<proteinExistence type="predicted"/>
<sequence length="415" mass="45375">MGAAVSLGGIPEYQSLYYFSKKSTSASTEQFRVQLIACDTAPPADSDKVLVANVIRATCPSLFSAKGERMIPTPSMRDGGTQTIYPVLRTRRRDKHTDIEYDRETLTMYDGGKVSLDWYPKRPVPTIPLSDVSSTSSSITIGASTPPIVVILPGTFSSSREYYIRHLAKSLYTRGPNKCHVVVLNHRGCNRTPLTTPRLHSFDYTGDLQEAVVHLSTLYPCALLAAVGYSLGGNILTKYLGEQGKSCKLSAAITICCPYDVTKLYAKLDKPSLFNKYVLQPSLSGRAKAYVKDHIDVIQGGSRQYDLDGFFASKNVTVMNALLTAPLSGFESCEQYYREASSCAYVPKISTPLLAINSKDDPLVPVDAIPINAFKNNPSTALILVDNGGHLGFLTGVVPKIWYIDPVIQFLSAFL</sequence>
<evidence type="ECO:0000313" key="1">
    <source>
        <dbReference type="EMBL" id="KAJ1901665.1"/>
    </source>
</evidence>
<dbReference type="EMBL" id="JANBPG010000020">
    <property type="protein sequence ID" value="KAJ1901665.1"/>
    <property type="molecule type" value="Genomic_DNA"/>
</dbReference>